<dbReference type="SMART" id="SM00382">
    <property type="entry name" value="AAA"/>
    <property type="match status" value="1"/>
</dbReference>
<evidence type="ECO:0000256" key="4">
    <source>
        <dbReference type="ARBA" id="ARBA00022884"/>
    </source>
</evidence>
<dbReference type="InterPro" id="IPR012340">
    <property type="entry name" value="NA-bd_OB-fold"/>
</dbReference>
<keyword evidence="1 7" id="KW-0806">Transcription termination</keyword>
<keyword evidence="2 7" id="KW-0378">Hydrolase</keyword>
<dbReference type="NCBIfam" id="TIGR00767">
    <property type="entry name" value="rho"/>
    <property type="match status" value="1"/>
</dbReference>
<comment type="similarity">
    <text evidence="7 9">Belongs to the Rho family.</text>
</comment>
<dbReference type="InterPro" id="IPR004665">
    <property type="entry name" value="Term_rho"/>
</dbReference>
<feature type="domain" description="Rho RNA-BD" evidence="10">
    <location>
        <begin position="37"/>
        <end position="109"/>
    </location>
</feature>
<reference evidence="11 12" key="1">
    <citation type="journal article" date="2016" name="Nat. Commun.">
        <title>Thousands of microbial genomes shed light on interconnected biogeochemical processes in an aquifer system.</title>
        <authorList>
            <person name="Anantharaman K."/>
            <person name="Brown C.T."/>
            <person name="Hug L.A."/>
            <person name="Sharon I."/>
            <person name="Castelle C.J."/>
            <person name="Probst A.J."/>
            <person name="Thomas B.C."/>
            <person name="Singh A."/>
            <person name="Wilkins M.J."/>
            <person name="Karaoz U."/>
            <person name="Brodie E.L."/>
            <person name="Williams K.H."/>
            <person name="Hubbard S.S."/>
            <person name="Banfield J.F."/>
        </authorList>
    </citation>
    <scope>NUCLEOTIDE SEQUENCE [LARGE SCALE GENOMIC DNA]</scope>
</reference>
<dbReference type="GO" id="GO:0004386">
    <property type="term" value="F:helicase activity"/>
    <property type="evidence" value="ECO:0007669"/>
    <property type="project" value="UniProtKB-UniRule"/>
</dbReference>
<evidence type="ECO:0000256" key="2">
    <source>
        <dbReference type="ARBA" id="ARBA00022801"/>
    </source>
</evidence>
<dbReference type="SUPFAM" id="SSF52540">
    <property type="entry name" value="P-loop containing nucleoside triphosphate hydrolases"/>
    <property type="match status" value="1"/>
</dbReference>
<dbReference type="Gene3D" id="3.40.50.300">
    <property type="entry name" value="P-loop containing nucleotide triphosphate hydrolases"/>
    <property type="match status" value="1"/>
</dbReference>
<keyword evidence="7" id="KW-0547">Nucleotide-binding</keyword>
<dbReference type="PANTHER" id="PTHR46425">
    <property type="entry name" value="TRANSCRIPTION TERMINATION FACTOR RHO"/>
    <property type="match status" value="1"/>
</dbReference>
<dbReference type="InterPro" id="IPR003593">
    <property type="entry name" value="AAA+_ATPase"/>
</dbReference>
<dbReference type="AlphaFoldDB" id="A0A1F8B4U6"/>
<dbReference type="SUPFAM" id="SSF50249">
    <property type="entry name" value="Nucleic acid-binding proteins"/>
    <property type="match status" value="1"/>
</dbReference>
<dbReference type="PANTHER" id="PTHR46425:SF1">
    <property type="entry name" value="TRANSCRIPTION TERMINATION FACTOR RHO"/>
    <property type="match status" value="1"/>
</dbReference>
<dbReference type="PROSITE" id="PS51856">
    <property type="entry name" value="RHO_RNA_BD"/>
    <property type="match status" value="1"/>
</dbReference>
<comment type="subunit">
    <text evidence="7">Homohexamer. The homohexamer assembles into an open ring structure.</text>
</comment>
<comment type="function">
    <text evidence="7">Facilitates transcription termination by a mechanism that involves Rho binding to the nascent RNA, activation of Rho's RNA-dependent ATPase activity, and release of the mRNA from the DNA template.</text>
</comment>
<keyword evidence="4 7" id="KW-0694">RNA-binding</keyword>
<dbReference type="GO" id="GO:0016787">
    <property type="term" value="F:hydrolase activity"/>
    <property type="evidence" value="ECO:0007669"/>
    <property type="project" value="UniProtKB-KW"/>
</dbReference>
<dbReference type="GO" id="GO:0008186">
    <property type="term" value="F:ATP-dependent activity, acting on RNA"/>
    <property type="evidence" value="ECO:0007669"/>
    <property type="project" value="UniProtKB-UniRule"/>
</dbReference>
<evidence type="ECO:0000259" key="10">
    <source>
        <dbReference type="PROSITE" id="PS51856"/>
    </source>
</evidence>
<dbReference type="CDD" id="cd04459">
    <property type="entry name" value="Rho_CSD"/>
    <property type="match status" value="1"/>
</dbReference>
<dbReference type="EC" id="3.6.4.-" evidence="7 8"/>
<dbReference type="GO" id="GO:0006353">
    <property type="term" value="P:DNA-templated transcription termination"/>
    <property type="evidence" value="ECO:0007669"/>
    <property type="project" value="UniProtKB-UniRule"/>
</dbReference>
<evidence type="ECO:0000313" key="11">
    <source>
        <dbReference type="EMBL" id="OGM59021.1"/>
    </source>
</evidence>
<evidence type="ECO:0000256" key="8">
    <source>
        <dbReference type="NCBIfam" id="TIGR00767"/>
    </source>
</evidence>
<dbReference type="SMART" id="SM00357">
    <property type="entry name" value="CSP"/>
    <property type="match status" value="1"/>
</dbReference>
<dbReference type="Proteomes" id="UP000176404">
    <property type="component" value="Unassembled WGS sequence"/>
</dbReference>
<dbReference type="Pfam" id="PF07497">
    <property type="entry name" value="Rho_RNA_bind"/>
    <property type="match status" value="1"/>
</dbReference>
<dbReference type="InterPro" id="IPR000194">
    <property type="entry name" value="ATPase_F1/V1/A1_a/bsu_nucl-bd"/>
</dbReference>
<evidence type="ECO:0000256" key="7">
    <source>
        <dbReference type="HAMAP-Rule" id="MF_01884"/>
    </source>
</evidence>
<keyword evidence="5 7" id="KW-0805">Transcription regulation</keyword>
<evidence type="ECO:0000256" key="1">
    <source>
        <dbReference type="ARBA" id="ARBA00022472"/>
    </source>
</evidence>
<keyword evidence="6 7" id="KW-0804">Transcription</keyword>
<dbReference type="STRING" id="1802517.A2892_05285"/>
<dbReference type="GO" id="GO:0003723">
    <property type="term" value="F:RNA binding"/>
    <property type="evidence" value="ECO:0007669"/>
    <property type="project" value="UniProtKB-UniRule"/>
</dbReference>
<keyword evidence="3 7" id="KW-0347">Helicase</keyword>
<name>A0A1F8B4U6_9BACT</name>
<evidence type="ECO:0000256" key="9">
    <source>
        <dbReference type="PROSITE-ProRule" id="PRU01203"/>
    </source>
</evidence>
<sequence>MMLTKDIKTSEPVSVGEDVSSQLVVDERVIPDSNLPTEYVEGILDIATEGSGLLRPSYQASEGDIYISSSQIRRFNLRVGDKVGGQARRPKENERYWGLLKVETVNGEDIDQPKDRVEFENLVAIYPDSQIKLSTEKELLTTRVIDLIAPIGFGQRGLIVSPPKAGKTWLIKDIIAGIAKNYPEKNQKSKIKNKKSVHLMAVLIGERPEEVTDIVRHMKEVTGGIGEVAASNFDEAPENQTRVGELALERAKRLVENGQEVVIVLDSITRMARAYNLALPTSGRTLTGGFDPVALFPAKKFFGAARKIDGGGSLTIIGTCLVETGSRMDDLIYEEFKGTGNMELHLVRKLAEKRIFPAIDVSRSGTRQEELLYAKENLGKVHTLRRMLEMVNGDERTETLLERLKKTKDNEEFLASLNTA</sequence>
<dbReference type="InterPro" id="IPR011129">
    <property type="entry name" value="CSD"/>
</dbReference>
<dbReference type="EMBL" id="MGHD01000025">
    <property type="protein sequence ID" value="OGM59021.1"/>
    <property type="molecule type" value="Genomic_DNA"/>
</dbReference>
<evidence type="ECO:0000256" key="5">
    <source>
        <dbReference type="ARBA" id="ARBA00023015"/>
    </source>
</evidence>
<gene>
    <name evidence="7" type="primary">rho</name>
    <name evidence="11" type="ORF">A2892_05285</name>
</gene>
<dbReference type="InterPro" id="IPR027417">
    <property type="entry name" value="P-loop_NTPase"/>
</dbReference>
<evidence type="ECO:0000256" key="6">
    <source>
        <dbReference type="ARBA" id="ARBA00023163"/>
    </source>
</evidence>
<dbReference type="NCBIfam" id="NF006886">
    <property type="entry name" value="PRK09376.1"/>
    <property type="match status" value="1"/>
</dbReference>
<dbReference type="GO" id="GO:0005524">
    <property type="term" value="F:ATP binding"/>
    <property type="evidence" value="ECO:0007669"/>
    <property type="project" value="UniProtKB-UniRule"/>
</dbReference>
<feature type="binding site" evidence="7">
    <location>
        <begin position="164"/>
        <end position="169"/>
    </location>
    <ligand>
        <name>ATP</name>
        <dbReference type="ChEBI" id="CHEBI:30616"/>
    </ligand>
</feature>
<comment type="caution">
    <text evidence="7">Lacks conserved residue(s) required for the propagation of feature annotation.</text>
</comment>
<accession>A0A1F8B4U6</accession>
<dbReference type="Pfam" id="PF00006">
    <property type="entry name" value="ATP-synt_ab"/>
    <property type="match status" value="1"/>
</dbReference>
<feature type="binding site" evidence="7">
    <location>
        <begin position="152"/>
        <end position="157"/>
    </location>
    <ligand>
        <name>ATP</name>
        <dbReference type="ChEBI" id="CHEBI:30616"/>
    </ligand>
</feature>
<dbReference type="Gene3D" id="2.40.50.140">
    <property type="entry name" value="Nucleic acid-binding proteins"/>
    <property type="match status" value="1"/>
</dbReference>
<evidence type="ECO:0000313" key="12">
    <source>
        <dbReference type="Proteomes" id="UP000176404"/>
    </source>
</evidence>
<evidence type="ECO:0000256" key="3">
    <source>
        <dbReference type="ARBA" id="ARBA00022806"/>
    </source>
</evidence>
<protein>
    <recommendedName>
        <fullName evidence="7 8">Transcription termination factor Rho</fullName>
        <ecNumber evidence="7 8">3.6.4.-</ecNumber>
    </recommendedName>
    <alternativeName>
        <fullName evidence="7">ATP-dependent helicase Rho</fullName>
    </alternativeName>
</protein>
<dbReference type="InterPro" id="IPR011113">
    <property type="entry name" value="Rho_RNA-bd"/>
</dbReference>
<organism evidence="11 12">
    <name type="scientific">Candidatus Woesebacteria bacterium RIFCSPLOWO2_01_FULL_39_10b</name>
    <dbReference type="NCBI Taxonomy" id="1802517"/>
    <lineage>
        <taxon>Bacteria</taxon>
        <taxon>Candidatus Woeseibacteriota</taxon>
    </lineage>
</organism>
<keyword evidence="7" id="KW-0067">ATP-binding</keyword>
<feature type="binding site" evidence="7">
    <location>
        <position position="207"/>
    </location>
    <ligand>
        <name>ATP</name>
        <dbReference type="ChEBI" id="CHEBI:30616"/>
    </ligand>
</feature>
<comment type="caution">
    <text evidence="11">The sequence shown here is derived from an EMBL/GenBank/DDBJ whole genome shotgun (WGS) entry which is preliminary data.</text>
</comment>
<proteinExistence type="inferred from homology"/>
<dbReference type="HAMAP" id="MF_01884">
    <property type="entry name" value="Rho"/>
    <property type="match status" value="1"/>
</dbReference>